<dbReference type="AlphaFoldDB" id="A0A507EV94"/>
<dbReference type="STRING" id="246404.A0A507EV94"/>
<dbReference type="Proteomes" id="UP000320333">
    <property type="component" value="Unassembled WGS sequence"/>
</dbReference>
<dbReference type="InterPro" id="IPR006595">
    <property type="entry name" value="CTLH_C"/>
</dbReference>
<dbReference type="GO" id="GO:0043161">
    <property type="term" value="P:proteasome-mediated ubiquitin-dependent protein catabolic process"/>
    <property type="evidence" value="ECO:0007669"/>
    <property type="project" value="TreeGrafter"/>
</dbReference>
<evidence type="ECO:0000313" key="6">
    <source>
        <dbReference type="Proteomes" id="UP000320333"/>
    </source>
</evidence>
<feature type="repeat" description="WD" evidence="3">
    <location>
        <begin position="482"/>
        <end position="517"/>
    </location>
</feature>
<dbReference type="PANTHER" id="PTHR22838:SF0">
    <property type="entry name" value="WD REPEAT-CONTAINING PROTEIN 26"/>
    <property type="match status" value="1"/>
</dbReference>
<dbReference type="GO" id="GO:0034657">
    <property type="term" value="C:GID complex"/>
    <property type="evidence" value="ECO:0007669"/>
    <property type="project" value="TreeGrafter"/>
</dbReference>
<dbReference type="Gene3D" id="2.130.10.10">
    <property type="entry name" value="YVTN repeat-like/Quinoprotein amine dehydrogenase"/>
    <property type="match status" value="3"/>
</dbReference>
<dbReference type="InterPro" id="IPR020472">
    <property type="entry name" value="WD40_PAC1"/>
</dbReference>
<accession>A0A507EV94</accession>
<feature type="repeat" description="WD" evidence="3">
    <location>
        <begin position="225"/>
        <end position="266"/>
    </location>
</feature>
<gene>
    <name evidence="5" type="ORF">CcCBS67573_g07403</name>
</gene>
<dbReference type="PROSITE" id="PS50294">
    <property type="entry name" value="WD_REPEATS_REGION"/>
    <property type="match status" value="3"/>
</dbReference>
<feature type="repeat" description="WD" evidence="3">
    <location>
        <begin position="267"/>
        <end position="308"/>
    </location>
</feature>
<dbReference type="PANTHER" id="PTHR22838">
    <property type="entry name" value="WD REPEAT PROTEIN 26-RELATED"/>
    <property type="match status" value="1"/>
</dbReference>
<dbReference type="PROSITE" id="PS50897">
    <property type="entry name" value="CTLH"/>
    <property type="match status" value="1"/>
</dbReference>
<dbReference type="SMART" id="SM00320">
    <property type="entry name" value="WD40"/>
    <property type="match status" value="7"/>
</dbReference>
<feature type="domain" description="CTLH" evidence="4">
    <location>
        <begin position="50"/>
        <end position="109"/>
    </location>
</feature>
<comment type="caution">
    <text evidence="5">The sequence shown here is derived from an EMBL/GenBank/DDBJ whole genome shotgun (WGS) entry which is preliminary data.</text>
</comment>
<dbReference type="OrthoDB" id="972532at2759"/>
<dbReference type="InterPro" id="IPR015943">
    <property type="entry name" value="WD40/YVTN_repeat-like_dom_sf"/>
</dbReference>
<keyword evidence="2" id="KW-0677">Repeat</keyword>
<dbReference type="InterPro" id="IPR019775">
    <property type="entry name" value="WD40_repeat_CS"/>
</dbReference>
<evidence type="ECO:0000256" key="2">
    <source>
        <dbReference type="ARBA" id="ARBA00022737"/>
    </source>
</evidence>
<evidence type="ECO:0000259" key="4">
    <source>
        <dbReference type="PROSITE" id="PS50897"/>
    </source>
</evidence>
<evidence type="ECO:0000256" key="1">
    <source>
        <dbReference type="ARBA" id="ARBA00022574"/>
    </source>
</evidence>
<proteinExistence type="predicted"/>
<protein>
    <recommendedName>
        <fullName evidence="4">CTLH domain-containing protein</fullName>
    </recommendedName>
</protein>
<dbReference type="Pfam" id="PF00400">
    <property type="entry name" value="WD40"/>
    <property type="match status" value="6"/>
</dbReference>
<dbReference type="PRINTS" id="PR00320">
    <property type="entry name" value="GPROTEINBRPT"/>
</dbReference>
<reference evidence="5 6" key="1">
    <citation type="journal article" date="2019" name="Sci. Rep.">
        <title>Comparative genomics of chytrid fungi reveal insights into the obligate biotrophic and pathogenic lifestyle of Synchytrium endobioticum.</title>
        <authorList>
            <person name="van de Vossenberg B.T.L.H."/>
            <person name="Warris S."/>
            <person name="Nguyen H.D.T."/>
            <person name="van Gent-Pelzer M.P.E."/>
            <person name="Joly D.L."/>
            <person name="van de Geest H.C."/>
            <person name="Bonants P.J.M."/>
            <person name="Smith D.S."/>
            <person name="Levesque C.A."/>
            <person name="van der Lee T.A.J."/>
        </authorList>
    </citation>
    <scope>NUCLEOTIDE SEQUENCE [LARGE SCALE GENOMIC DNA]</scope>
    <source>
        <strain evidence="5 6">CBS 675.73</strain>
    </source>
</reference>
<dbReference type="CDD" id="cd00200">
    <property type="entry name" value="WD40"/>
    <property type="match status" value="1"/>
</dbReference>
<dbReference type="InterPro" id="IPR051350">
    <property type="entry name" value="WD_repeat-ST_regulator"/>
</dbReference>
<dbReference type="InterPro" id="IPR001680">
    <property type="entry name" value="WD40_rpt"/>
</dbReference>
<dbReference type="EMBL" id="QEAP01000383">
    <property type="protein sequence ID" value="TPX67792.1"/>
    <property type="molecule type" value="Genomic_DNA"/>
</dbReference>
<evidence type="ECO:0000313" key="5">
    <source>
        <dbReference type="EMBL" id="TPX67792.1"/>
    </source>
</evidence>
<sequence length="517" mass="57473">MHLQNEGNALHKLTTQQQNERVRLVAQMLMDIGHGSVAQKLLSDAGIPFEAPEAESLRHALLNGEWANAEGVLQGIQAEGMLHEGVKDAILAVRLQKYLELLESGDAKAALRVLRTDITPLCSDHAYLQRLSSLIMCSNVDLLKEKADWDGRAGSSRSKLLSKVQKCVAMDSMMPEARLESLLTQAIHHQTRNCLYHNVPDESISLFNDHSCDRSEFPTKTTHILDGHSDEVWFVSFSPDGKLLASASKDSTAIVWDITTFEPRHKFQGHTDHISVVAWSTDSAFLLTGSNDHSIKLWKIQTGVCVSTFTAHTDTITSLAFIPPSKQEPNPCRFVSSSMDKFVILWNMDGQVLHKWHGVRVTDLTVTSDGSRMVTISDRRIRIFDLASKEELGSESESDAITSIAPSNDAQHVLVNVSGSQEIHLWNVIEGRIVRRFLGHKQGRFVIRSCFGGLFQNFVLSGSEDANVYIWNRELGVLLECLQGHTATVNSVSWNSMLNIFATASDDHTIRIWGVGK</sequence>
<dbReference type="PROSITE" id="PS50082">
    <property type="entry name" value="WD_REPEATS_2"/>
    <property type="match status" value="3"/>
</dbReference>
<dbReference type="SMART" id="SM00668">
    <property type="entry name" value="CTLH"/>
    <property type="match status" value="1"/>
</dbReference>
<evidence type="ECO:0000256" key="3">
    <source>
        <dbReference type="PROSITE-ProRule" id="PRU00221"/>
    </source>
</evidence>
<dbReference type="SUPFAM" id="SSF50978">
    <property type="entry name" value="WD40 repeat-like"/>
    <property type="match status" value="1"/>
</dbReference>
<keyword evidence="1 3" id="KW-0853">WD repeat</keyword>
<keyword evidence="6" id="KW-1185">Reference proteome</keyword>
<name>A0A507EV94_9FUNG</name>
<dbReference type="InterPro" id="IPR036322">
    <property type="entry name" value="WD40_repeat_dom_sf"/>
</dbReference>
<organism evidence="5 6">
    <name type="scientific">Chytriomyces confervae</name>
    <dbReference type="NCBI Taxonomy" id="246404"/>
    <lineage>
        <taxon>Eukaryota</taxon>
        <taxon>Fungi</taxon>
        <taxon>Fungi incertae sedis</taxon>
        <taxon>Chytridiomycota</taxon>
        <taxon>Chytridiomycota incertae sedis</taxon>
        <taxon>Chytridiomycetes</taxon>
        <taxon>Chytridiales</taxon>
        <taxon>Chytriomycetaceae</taxon>
        <taxon>Chytriomyces</taxon>
    </lineage>
</organism>
<dbReference type="PROSITE" id="PS00678">
    <property type="entry name" value="WD_REPEATS_1"/>
    <property type="match status" value="1"/>
</dbReference>